<feature type="region of interest" description="Disordered" evidence="1">
    <location>
        <begin position="1"/>
        <end position="29"/>
    </location>
</feature>
<feature type="compositionally biased region" description="Pro residues" evidence="1">
    <location>
        <begin position="1"/>
        <end position="10"/>
    </location>
</feature>
<gene>
    <name evidence="3" type="ORF">M378DRAFT_119119</name>
</gene>
<dbReference type="AlphaFoldDB" id="A0A0C2X4N5"/>
<keyword evidence="4" id="KW-1185">Reference proteome</keyword>
<protein>
    <recommendedName>
        <fullName evidence="2">BTB domain-containing protein</fullName>
    </recommendedName>
</protein>
<dbReference type="InParanoid" id="A0A0C2X4N5"/>
<dbReference type="OrthoDB" id="3038790at2759"/>
<evidence type="ECO:0000259" key="2">
    <source>
        <dbReference type="Pfam" id="PF00651"/>
    </source>
</evidence>
<dbReference type="Pfam" id="PF00651">
    <property type="entry name" value="BTB"/>
    <property type="match status" value="1"/>
</dbReference>
<proteinExistence type="predicted"/>
<feature type="domain" description="BTB" evidence="2">
    <location>
        <begin position="29"/>
        <end position="140"/>
    </location>
</feature>
<dbReference type="InterPro" id="IPR000210">
    <property type="entry name" value="BTB/POZ_dom"/>
</dbReference>
<dbReference type="InterPro" id="IPR011333">
    <property type="entry name" value="SKP1/BTB/POZ_sf"/>
</dbReference>
<dbReference type="Proteomes" id="UP000054549">
    <property type="component" value="Unassembled WGS sequence"/>
</dbReference>
<dbReference type="STRING" id="946122.A0A0C2X4N5"/>
<sequence>MSDPSDPPPSQENQEQTRVIEPTDADKPFDSSAKADAILRSSDTIDFFVLKGFLSFASSVFDSMFSLDQGDVQDSKDTSKNGLPIVPLAEDSATLYSLLVLVYPYANKPDICPGDYIKLARAARKYAMDEAEQTLRNLFATSSIFQAEPLRAFAIAVHLGWPKEAENAAWITLARRQETLGRCDELGLITAADYVELWEWRSRCQKAAEEAVYEVCRGERIYSLGSQSSLASTLSSLAIATIREAILEQLRKKKCPRRVVVNNETIANIFDRLGSENISGFKHILDACNLIAAKIDDAAFKIPFKQLAQPSGGGNT</sequence>
<reference evidence="3 4" key="1">
    <citation type="submission" date="2014-04" db="EMBL/GenBank/DDBJ databases">
        <title>Evolutionary Origins and Diversification of the Mycorrhizal Mutualists.</title>
        <authorList>
            <consortium name="DOE Joint Genome Institute"/>
            <consortium name="Mycorrhizal Genomics Consortium"/>
            <person name="Kohler A."/>
            <person name="Kuo A."/>
            <person name="Nagy L.G."/>
            <person name="Floudas D."/>
            <person name="Copeland A."/>
            <person name="Barry K.W."/>
            <person name="Cichocki N."/>
            <person name="Veneault-Fourrey C."/>
            <person name="LaButti K."/>
            <person name="Lindquist E.A."/>
            <person name="Lipzen A."/>
            <person name="Lundell T."/>
            <person name="Morin E."/>
            <person name="Murat C."/>
            <person name="Riley R."/>
            <person name="Ohm R."/>
            <person name="Sun H."/>
            <person name="Tunlid A."/>
            <person name="Henrissat B."/>
            <person name="Grigoriev I.V."/>
            <person name="Hibbett D.S."/>
            <person name="Martin F."/>
        </authorList>
    </citation>
    <scope>NUCLEOTIDE SEQUENCE [LARGE SCALE GENOMIC DNA]</scope>
    <source>
        <strain evidence="3 4">Koide BX008</strain>
    </source>
</reference>
<dbReference type="HOGENOM" id="CLU_052397_0_1_1"/>
<evidence type="ECO:0000313" key="3">
    <source>
        <dbReference type="EMBL" id="KIL69222.1"/>
    </source>
</evidence>
<name>A0A0C2X4N5_AMAMK</name>
<evidence type="ECO:0000313" key="4">
    <source>
        <dbReference type="Proteomes" id="UP000054549"/>
    </source>
</evidence>
<accession>A0A0C2X4N5</accession>
<organism evidence="3 4">
    <name type="scientific">Amanita muscaria (strain Koide BX008)</name>
    <dbReference type="NCBI Taxonomy" id="946122"/>
    <lineage>
        <taxon>Eukaryota</taxon>
        <taxon>Fungi</taxon>
        <taxon>Dikarya</taxon>
        <taxon>Basidiomycota</taxon>
        <taxon>Agaricomycotina</taxon>
        <taxon>Agaricomycetes</taxon>
        <taxon>Agaricomycetidae</taxon>
        <taxon>Agaricales</taxon>
        <taxon>Pluteineae</taxon>
        <taxon>Amanitaceae</taxon>
        <taxon>Amanita</taxon>
    </lineage>
</organism>
<dbReference type="EMBL" id="KN818226">
    <property type="protein sequence ID" value="KIL69222.1"/>
    <property type="molecule type" value="Genomic_DNA"/>
</dbReference>
<dbReference type="Gene3D" id="3.30.710.10">
    <property type="entry name" value="Potassium Channel Kv1.1, Chain A"/>
    <property type="match status" value="1"/>
</dbReference>
<evidence type="ECO:0000256" key="1">
    <source>
        <dbReference type="SAM" id="MobiDB-lite"/>
    </source>
</evidence>